<feature type="repeat" description="WD" evidence="4">
    <location>
        <begin position="1271"/>
        <end position="1313"/>
    </location>
</feature>
<dbReference type="GO" id="GO:0009267">
    <property type="term" value="P:cellular response to starvation"/>
    <property type="evidence" value="ECO:0007669"/>
    <property type="project" value="TreeGrafter"/>
</dbReference>
<dbReference type="InterPro" id="IPR016024">
    <property type="entry name" value="ARM-type_fold"/>
</dbReference>
<comment type="similarity">
    <text evidence="1">Belongs to the WD repeat RAPTOR family.</text>
</comment>
<dbReference type="GO" id="GO:0010506">
    <property type="term" value="P:regulation of autophagy"/>
    <property type="evidence" value="ECO:0007669"/>
    <property type="project" value="TreeGrafter"/>
</dbReference>
<dbReference type="SUPFAM" id="SSF50978">
    <property type="entry name" value="WD40 repeat-like"/>
    <property type="match status" value="1"/>
</dbReference>
<sequence length="1415" mass="156942">MADGTQTKTQTRSGTFSNIIKTNPCAVLECWVDPHTMPSHKALEVIGTNLQHQFEGLSPKIPYKPILDPSYEDLRRFCTTLRKQAKDDAVLFYYNGHGVPKPTPSGELWCFNRNYTQYIPVSLAEVQAWLGTPCVYIWDCSAAGNLLLNFNNFAKRRDAENRDAGLMDGPPYSESIQLAACAANEQLPSCPELPADVFTSCLTSPIDIALRYFVMHNQLPNKVSADMVMQVPGDLKDRRTPLGELNWIFTAITDTIAWTSFSREVFTRLYRSDLLIASLFRNFLLAERIMKNYHCTPHTSPSLPPTNTHPLWASWDLAVDACLRQLPELLKYTDLVAKNGGTASMRARRQAQAQAPALRLDKSNALGEKPYVYIPSRFFSDQLTAFEVWISRGGSALTKRGPLSLPLQSNGDANADCGLANGGPQSSQPHSNSAKNDHHLVPRKPPEQLPIVLQVLLSQPHRMRALILLSQFVDLGPWAVDLALAIGIFPYISKLLQAAGQDLRPVLIFIWARILAVDPSCQKDLHTNQGYKYFASVLATPEDPLNVAIPNVSEHKAMCAFVLSAIARDFPPGQNACWRESVFHSCFERLDEGDFLLRQWSALCIAQMWDGNDELKEFGVDNGTQDKFIALLSDDSPEVRTAALYALGTFLGASGSVDPNKTGGGGSGTMLHLEERIHFRMEVAVVTGAALAIREDASPMARKELLVLISCLVKEWRGYFVVCAWIYWEEDRLWTVGGDPQFHEEHVTGQAVADWLESFGDDDGLRQESRVLLSSFFTIFTVLLELSVDPYLEVATHAQTVVDYITALLLESPFTRLNSTSLSSSPLLLDTKPLARPSINRSDTMNTLSSGVSNTLRRTSSFANILKNFAGGIAFPTLDDGHRTSYSTHPLRSPTHLEQPDISRPPSPNLNLAEYASPYTRLPTKGYSMSAPVSPSSSSRYSKEDASQQQAEFSPSDVMEALMEEDMMRLRVRRRMGQMNMVGGVLTSPSDSVGPSVSAVHLGLGTGAGVRDTLPLKSRFFDWCSEYFKEPQMRQAEADEPGSFEYNYQAWRQQRNEQIIPETRSHAEIADGRRWDRPVTTLHVSGSPLSIAFHAYDPHLVIANETDIVQVWDWSHRQCLSTFFNGNPKQAGITTVKIINQEVGGIILVGTADGMIRLYRNYDPATSNTGVQMVSAFRGLNEVIPVRHGSGVIVDWKQSGGSLLVSGDSRIIRVWDAHTESQVMDLMTESESPVTTMVSDGRTSSMFIASYADGVVKVFDRRLEEAVVRSYNAHNSWVQNVRWHPTFGGQFISASLNGEIKLWDIRGSDRPAHSWDLFPNGLSAFDAHEQTGVFAGSSALMQTNWRYQRTTVQSIARPDIHSTVNLTTGLSSLPSRSGPSPFIPRSNSLAFHPTEMLYGIGTPDGNVRIMGCKLV</sequence>
<dbReference type="OrthoDB" id="10262360at2759"/>
<dbReference type="GO" id="GO:0031931">
    <property type="term" value="C:TORC1 complex"/>
    <property type="evidence" value="ECO:0007669"/>
    <property type="project" value="InterPro"/>
</dbReference>
<dbReference type="InterPro" id="IPR015943">
    <property type="entry name" value="WD40/YVTN_repeat-like_dom_sf"/>
</dbReference>
<evidence type="ECO:0000313" key="8">
    <source>
        <dbReference type="Proteomes" id="UP000030671"/>
    </source>
</evidence>
<feature type="compositionally biased region" description="Polar residues" evidence="5">
    <location>
        <begin position="423"/>
        <end position="434"/>
    </location>
</feature>
<dbReference type="PRINTS" id="PR01547">
    <property type="entry name" value="YEAST176DUF"/>
</dbReference>
<feature type="compositionally biased region" description="Low complexity" evidence="5">
    <location>
        <begin position="928"/>
        <end position="940"/>
    </location>
</feature>
<reference evidence="7 8" key="1">
    <citation type="journal article" date="2012" name="New Phytol.">
        <title>Insight into trade-off between wood decay and parasitism from the genome of a fungal forest pathogen.</title>
        <authorList>
            <person name="Olson A."/>
            <person name="Aerts A."/>
            <person name="Asiegbu F."/>
            <person name="Belbahri L."/>
            <person name="Bouzid O."/>
            <person name="Broberg A."/>
            <person name="Canback B."/>
            <person name="Coutinho P.M."/>
            <person name="Cullen D."/>
            <person name="Dalman K."/>
            <person name="Deflorio G."/>
            <person name="van Diepen L.T."/>
            <person name="Dunand C."/>
            <person name="Duplessis S."/>
            <person name="Durling M."/>
            <person name="Gonthier P."/>
            <person name="Grimwood J."/>
            <person name="Fossdal C.G."/>
            <person name="Hansson D."/>
            <person name="Henrissat B."/>
            <person name="Hietala A."/>
            <person name="Himmelstrand K."/>
            <person name="Hoffmeister D."/>
            <person name="Hogberg N."/>
            <person name="James T.Y."/>
            <person name="Karlsson M."/>
            <person name="Kohler A."/>
            <person name="Kues U."/>
            <person name="Lee Y.H."/>
            <person name="Lin Y.C."/>
            <person name="Lind M."/>
            <person name="Lindquist E."/>
            <person name="Lombard V."/>
            <person name="Lucas S."/>
            <person name="Lunden K."/>
            <person name="Morin E."/>
            <person name="Murat C."/>
            <person name="Park J."/>
            <person name="Raffaello T."/>
            <person name="Rouze P."/>
            <person name="Salamov A."/>
            <person name="Schmutz J."/>
            <person name="Solheim H."/>
            <person name="Stahlberg J."/>
            <person name="Velez H."/>
            <person name="de Vries R.P."/>
            <person name="Wiebenga A."/>
            <person name="Woodward S."/>
            <person name="Yakovlev I."/>
            <person name="Garbelotto M."/>
            <person name="Martin F."/>
            <person name="Grigoriev I.V."/>
            <person name="Stenlid J."/>
        </authorList>
    </citation>
    <scope>NUCLEOTIDE SEQUENCE [LARGE SCALE GENOMIC DNA]</scope>
    <source>
        <strain evidence="7 8">TC 32-1</strain>
    </source>
</reference>
<dbReference type="EMBL" id="KI925454">
    <property type="protein sequence ID" value="ETW86611.1"/>
    <property type="molecule type" value="Genomic_DNA"/>
</dbReference>
<accession>W4KNI0</accession>
<dbReference type="Pfam" id="PF14538">
    <property type="entry name" value="Raptor_N"/>
    <property type="match status" value="1"/>
</dbReference>
<dbReference type="GeneID" id="20667438"/>
<feature type="region of interest" description="Disordered" evidence="5">
    <location>
        <begin position="885"/>
        <end position="909"/>
    </location>
</feature>
<evidence type="ECO:0000256" key="2">
    <source>
        <dbReference type="ARBA" id="ARBA00022574"/>
    </source>
</evidence>
<gene>
    <name evidence="7" type="ORF">HETIRDRAFT_153535</name>
</gene>
<dbReference type="PROSITE" id="PS50294">
    <property type="entry name" value="WD_REPEATS_REGION"/>
    <property type="match status" value="1"/>
</dbReference>
<keyword evidence="8" id="KW-1185">Reference proteome</keyword>
<evidence type="ECO:0000256" key="3">
    <source>
        <dbReference type="ARBA" id="ARBA00022737"/>
    </source>
</evidence>
<dbReference type="SMART" id="SM00320">
    <property type="entry name" value="WD40"/>
    <property type="match status" value="5"/>
</dbReference>
<dbReference type="InterPro" id="IPR011989">
    <property type="entry name" value="ARM-like"/>
</dbReference>
<dbReference type="InterPro" id="IPR036322">
    <property type="entry name" value="WD40_repeat_dom_sf"/>
</dbReference>
<dbReference type="PROSITE" id="PS50082">
    <property type="entry name" value="WD_REPEATS_2"/>
    <property type="match status" value="1"/>
</dbReference>
<dbReference type="InterPro" id="IPR004083">
    <property type="entry name" value="Raptor"/>
</dbReference>
<proteinExistence type="inferred from homology"/>
<dbReference type="PANTHER" id="PTHR12848:SF16">
    <property type="entry name" value="REGULATORY-ASSOCIATED PROTEIN OF MTOR"/>
    <property type="match status" value="1"/>
</dbReference>
<dbReference type="Proteomes" id="UP000030671">
    <property type="component" value="Unassembled WGS sequence"/>
</dbReference>
<keyword evidence="3" id="KW-0677">Repeat</keyword>
<organism evidence="7 8">
    <name type="scientific">Heterobasidion irregulare (strain TC 32-1)</name>
    <dbReference type="NCBI Taxonomy" id="747525"/>
    <lineage>
        <taxon>Eukaryota</taxon>
        <taxon>Fungi</taxon>
        <taxon>Dikarya</taxon>
        <taxon>Basidiomycota</taxon>
        <taxon>Agaricomycotina</taxon>
        <taxon>Agaricomycetes</taxon>
        <taxon>Russulales</taxon>
        <taxon>Bondarzewiaceae</taxon>
        <taxon>Heterobasidion</taxon>
        <taxon>Heterobasidion annosum species complex</taxon>
    </lineage>
</organism>
<dbReference type="GO" id="GO:0005737">
    <property type="term" value="C:cytoplasm"/>
    <property type="evidence" value="ECO:0007669"/>
    <property type="project" value="TreeGrafter"/>
</dbReference>
<dbReference type="HOGENOM" id="CLU_001136_4_0_1"/>
<feature type="domain" description="Raptor N-terminal CASPase-like" evidence="6">
    <location>
        <begin position="4"/>
        <end position="151"/>
    </location>
</feature>
<dbReference type="KEGG" id="hir:HETIRDRAFT_153535"/>
<dbReference type="GO" id="GO:0030674">
    <property type="term" value="F:protein-macromolecule adaptor activity"/>
    <property type="evidence" value="ECO:0007669"/>
    <property type="project" value="TreeGrafter"/>
</dbReference>
<dbReference type="SMART" id="SM01302">
    <property type="entry name" value="Raptor_N"/>
    <property type="match status" value="1"/>
</dbReference>
<feature type="region of interest" description="Disordered" evidence="5">
    <location>
        <begin position="414"/>
        <end position="441"/>
    </location>
</feature>
<dbReference type="Pfam" id="PF02985">
    <property type="entry name" value="HEAT"/>
    <property type="match status" value="1"/>
</dbReference>
<evidence type="ECO:0000256" key="4">
    <source>
        <dbReference type="PROSITE-ProRule" id="PRU00221"/>
    </source>
</evidence>
<name>W4KNI0_HETIT</name>
<dbReference type="InterPro" id="IPR029347">
    <property type="entry name" value="Raptor_N"/>
</dbReference>
<evidence type="ECO:0000256" key="1">
    <source>
        <dbReference type="ARBA" id="ARBA00009257"/>
    </source>
</evidence>
<dbReference type="FunCoup" id="W4KNI0">
    <property type="interactions" value="340"/>
</dbReference>
<dbReference type="RefSeq" id="XP_009540615.1">
    <property type="nucleotide sequence ID" value="XM_009542320.1"/>
</dbReference>
<dbReference type="InterPro" id="IPR001680">
    <property type="entry name" value="WD40_rpt"/>
</dbReference>
<feature type="region of interest" description="Disordered" evidence="5">
    <location>
        <begin position="924"/>
        <end position="954"/>
    </location>
</feature>
<evidence type="ECO:0000259" key="6">
    <source>
        <dbReference type="SMART" id="SM01302"/>
    </source>
</evidence>
<dbReference type="SUPFAM" id="SSF48371">
    <property type="entry name" value="ARM repeat"/>
    <property type="match status" value="1"/>
</dbReference>
<dbReference type="Pfam" id="PF00400">
    <property type="entry name" value="WD40"/>
    <property type="match status" value="1"/>
</dbReference>
<dbReference type="GO" id="GO:0030307">
    <property type="term" value="P:positive regulation of cell growth"/>
    <property type="evidence" value="ECO:0007669"/>
    <property type="project" value="TreeGrafter"/>
</dbReference>
<evidence type="ECO:0000313" key="7">
    <source>
        <dbReference type="EMBL" id="ETW86611.1"/>
    </source>
</evidence>
<dbReference type="GO" id="GO:0031929">
    <property type="term" value="P:TOR signaling"/>
    <property type="evidence" value="ECO:0007669"/>
    <property type="project" value="InterPro"/>
</dbReference>
<dbReference type="Gene3D" id="2.130.10.10">
    <property type="entry name" value="YVTN repeat-like/Quinoprotein amine dehydrogenase"/>
    <property type="match status" value="2"/>
</dbReference>
<protein>
    <recommendedName>
        <fullName evidence="6">Raptor N-terminal CASPase-like domain-containing protein</fullName>
    </recommendedName>
</protein>
<dbReference type="PANTHER" id="PTHR12848">
    <property type="entry name" value="REGULATORY-ASSOCIATED PROTEIN OF MTOR"/>
    <property type="match status" value="1"/>
</dbReference>
<evidence type="ECO:0000256" key="5">
    <source>
        <dbReference type="SAM" id="MobiDB-lite"/>
    </source>
</evidence>
<dbReference type="eggNOG" id="KOG1517">
    <property type="taxonomic scope" value="Eukaryota"/>
</dbReference>
<keyword evidence="2 4" id="KW-0853">WD repeat</keyword>
<dbReference type="InterPro" id="IPR000357">
    <property type="entry name" value="HEAT"/>
</dbReference>
<dbReference type="InParanoid" id="W4KNI0"/>
<dbReference type="STRING" id="747525.W4KNI0"/>
<dbReference type="Gene3D" id="1.25.10.10">
    <property type="entry name" value="Leucine-rich Repeat Variant"/>
    <property type="match status" value="1"/>
</dbReference>
<dbReference type="GO" id="GO:0071230">
    <property type="term" value="P:cellular response to amino acid stimulus"/>
    <property type="evidence" value="ECO:0007669"/>
    <property type="project" value="TreeGrafter"/>
</dbReference>